<dbReference type="PROSITE" id="PS50002">
    <property type="entry name" value="SH3"/>
    <property type="match status" value="1"/>
</dbReference>
<evidence type="ECO:0000256" key="2">
    <source>
        <dbReference type="PROSITE-ProRule" id="PRU00192"/>
    </source>
</evidence>
<dbReference type="GO" id="GO:0005737">
    <property type="term" value="C:cytoplasm"/>
    <property type="evidence" value="ECO:0007669"/>
    <property type="project" value="TreeGrafter"/>
</dbReference>
<evidence type="ECO:0000313" key="7">
    <source>
        <dbReference type="RefSeq" id="XP_029655657.1"/>
    </source>
</evidence>
<dbReference type="KEGG" id="osn:115229445"/>
<feature type="region of interest" description="Disordered" evidence="4">
    <location>
        <begin position="485"/>
        <end position="547"/>
    </location>
</feature>
<keyword evidence="3" id="KW-0175">Coiled coil</keyword>
<dbReference type="InterPro" id="IPR001452">
    <property type="entry name" value="SH3_domain"/>
</dbReference>
<feature type="region of interest" description="Disordered" evidence="4">
    <location>
        <begin position="110"/>
        <end position="430"/>
    </location>
</feature>
<feature type="compositionally biased region" description="Basic and acidic residues" evidence="4">
    <location>
        <begin position="537"/>
        <end position="547"/>
    </location>
</feature>
<accession>A0A6P7U2C4</accession>
<dbReference type="SUPFAM" id="SSF50044">
    <property type="entry name" value="SH3-domain"/>
    <property type="match status" value="1"/>
</dbReference>
<keyword evidence="1 2" id="KW-0728">SH3 domain</keyword>
<evidence type="ECO:0000256" key="1">
    <source>
        <dbReference type="ARBA" id="ARBA00022443"/>
    </source>
</evidence>
<dbReference type="InterPro" id="IPR016024">
    <property type="entry name" value="ARM-type_fold"/>
</dbReference>
<feature type="coiled-coil region" evidence="3">
    <location>
        <begin position="46"/>
        <end position="73"/>
    </location>
</feature>
<sequence length="981" mass="109951">MLGRTPVALQTLSNSYDKLKKDTDSFLKKFKKFKKSNPDVKESENVLALSEECKSLANELEGLTKEIDLLENKDPKQQKNFDSKKKSLLKKVATQQKLVSDAYDVIVQQTASEENEGNKNGESTKDTDSVGKAAAKSTTTKKKQKEISEKQNRSKKENNNNSSKKGSQSGSSISGNILGNHEKEINEDISENVDELDESDDDDDDDDDEDDDDDDDDNEEDDDDEEEEEGATSTTGAASTSATASSSGPASSTSVAVTENDDVSKVKSFTSSHSSSKSKSKILKQKSDSEKSPTQVVPTPDPHEGPAAATTTTTTTESQSSVTNQKKKGLKSKLIADMKSVLKHNLCPKEKLPPKTKEPLEEEDEGKKEEEEEESDEEEVEEESDEYEAEEEKEDVGKVDEEEGDSTNEEDDDDDEEESESDEEVELPTKYFVALSNYEKEETNDLSFKKGEVLKIVQAHRNGWWLAENKDGFRGLVPSTYLQMRSTTDVDDDDEEEEDSTEESAKDEGESDSDDNFEEEEEEKEKENEEDSDMDEDVKVDSGGDKPKIRSAKQLWQTIKESIQEQSIVDVLQAKGTVPSGFRPSTLSSLWAANSEYRMEKALHPSLSKTAMGYTDLFYSPSDKHICPYSVNILKIGSIQSCRNIPQTGPGIDVQCRCVRVCIFDGKNVLSNIHTIKVQSVDKSQKSWSFSSRVSDNMDVSLHTEFFVRTNYSGNQISLLFELCLSYTQQDTQEQGIFSCGWTKLLLNEETITNRSYELPLHGGTPYDRGIPLDSRFSNAVEENSFLSLFTGHQKPTLVVKIFPPKKEQKDVLNSLPHTIIGNACLMHFYALYRNILAKTLLRDRTDSDNTELISSSVLASFPLVADQFDMMQLLRDTWIEKQKEMSRTARRDSNNHKKMFIDSFLETVYPFSHILTPGGPATGIDTNQRQYDAIQKFKELKSERGSTLAVLLSDDFTYEPMRLNEVTFSVLKDNESVSEA</sequence>
<evidence type="ECO:0000259" key="5">
    <source>
        <dbReference type="PROSITE" id="PS50002"/>
    </source>
</evidence>
<evidence type="ECO:0000256" key="3">
    <source>
        <dbReference type="SAM" id="Coils"/>
    </source>
</evidence>
<dbReference type="GO" id="GO:0005929">
    <property type="term" value="C:cilium"/>
    <property type="evidence" value="ECO:0007669"/>
    <property type="project" value="TreeGrafter"/>
</dbReference>
<feature type="compositionally biased region" description="Low complexity" evidence="4">
    <location>
        <begin position="159"/>
        <end position="179"/>
    </location>
</feature>
<dbReference type="Pfam" id="PF00018">
    <property type="entry name" value="SH3_1"/>
    <property type="match status" value="1"/>
</dbReference>
<evidence type="ECO:0000256" key="4">
    <source>
        <dbReference type="SAM" id="MobiDB-lite"/>
    </source>
</evidence>
<reference evidence="7" key="1">
    <citation type="submission" date="2025-08" db="UniProtKB">
        <authorList>
            <consortium name="RefSeq"/>
        </authorList>
    </citation>
    <scope>IDENTIFICATION</scope>
</reference>
<keyword evidence="6" id="KW-1185">Reference proteome</keyword>
<evidence type="ECO:0000313" key="6">
    <source>
        <dbReference type="Proteomes" id="UP000515154"/>
    </source>
</evidence>
<dbReference type="SMART" id="SM00326">
    <property type="entry name" value="SH3"/>
    <property type="match status" value="1"/>
</dbReference>
<gene>
    <name evidence="7" type="primary">LOC115229445</name>
</gene>
<dbReference type="Proteomes" id="UP000515154">
    <property type="component" value="Unplaced"/>
</dbReference>
<dbReference type="RefSeq" id="XP_029655657.1">
    <property type="nucleotide sequence ID" value="XM_029799797.2"/>
</dbReference>
<dbReference type="InterPro" id="IPR039687">
    <property type="entry name" value="NPHP1"/>
</dbReference>
<feature type="compositionally biased region" description="Acidic residues" evidence="4">
    <location>
        <begin position="370"/>
        <end position="426"/>
    </location>
</feature>
<dbReference type="AlphaFoldDB" id="A0A6P7U2C4"/>
<dbReference type="GO" id="GO:0090251">
    <property type="term" value="P:protein localization involved in establishment of planar polarity"/>
    <property type="evidence" value="ECO:0007669"/>
    <property type="project" value="TreeGrafter"/>
</dbReference>
<feature type="domain" description="SH3" evidence="5">
    <location>
        <begin position="427"/>
        <end position="487"/>
    </location>
</feature>
<dbReference type="PANTHER" id="PTHR15176">
    <property type="entry name" value="NEPHROCYSTIN"/>
    <property type="match status" value="1"/>
</dbReference>
<feature type="compositionally biased region" description="Basic and acidic residues" evidence="4">
    <location>
        <begin position="347"/>
        <end position="369"/>
    </location>
</feature>
<organism evidence="6 7">
    <name type="scientific">Octopus sinensis</name>
    <name type="common">East Asian common octopus</name>
    <dbReference type="NCBI Taxonomy" id="2607531"/>
    <lineage>
        <taxon>Eukaryota</taxon>
        <taxon>Metazoa</taxon>
        <taxon>Spiralia</taxon>
        <taxon>Lophotrochozoa</taxon>
        <taxon>Mollusca</taxon>
        <taxon>Cephalopoda</taxon>
        <taxon>Coleoidea</taxon>
        <taxon>Octopodiformes</taxon>
        <taxon>Octopoda</taxon>
        <taxon>Incirrata</taxon>
        <taxon>Octopodidae</taxon>
        <taxon>Octopus</taxon>
    </lineage>
</organism>
<feature type="compositionally biased region" description="Basic and acidic residues" evidence="4">
    <location>
        <begin position="116"/>
        <end position="129"/>
    </location>
</feature>
<protein>
    <submittedName>
        <fullName evidence="7">Nephrocystin-1-like</fullName>
    </submittedName>
</protein>
<dbReference type="InterPro" id="IPR036028">
    <property type="entry name" value="SH3-like_dom_sf"/>
</dbReference>
<proteinExistence type="predicted"/>
<dbReference type="PANTHER" id="PTHR15176:SF1">
    <property type="entry name" value="NEPHROCYSTIN-1"/>
    <property type="match status" value="1"/>
</dbReference>
<feature type="compositionally biased region" description="Acidic residues" evidence="4">
    <location>
        <begin position="509"/>
        <end position="536"/>
    </location>
</feature>
<feature type="compositionally biased region" description="Acidic residues" evidence="4">
    <location>
        <begin position="489"/>
        <end position="502"/>
    </location>
</feature>
<feature type="compositionally biased region" description="Low complexity" evidence="4">
    <location>
        <begin position="307"/>
        <end position="316"/>
    </location>
</feature>
<dbReference type="SUPFAM" id="SSF48371">
    <property type="entry name" value="ARM repeat"/>
    <property type="match status" value="1"/>
</dbReference>
<name>A0A6P7U2C4_9MOLL</name>
<feature type="compositionally biased region" description="Acidic residues" evidence="4">
    <location>
        <begin position="187"/>
        <end position="230"/>
    </location>
</feature>
<feature type="compositionally biased region" description="Basic and acidic residues" evidence="4">
    <location>
        <begin position="145"/>
        <end position="158"/>
    </location>
</feature>
<feature type="compositionally biased region" description="Low complexity" evidence="4">
    <location>
        <begin position="231"/>
        <end position="258"/>
    </location>
</feature>
<feature type="compositionally biased region" description="Low complexity" evidence="4">
    <location>
        <begin position="266"/>
        <end position="275"/>
    </location>
</feature>
<dbReference type="Gene3D" id="2.30.30.40">
    <property type="entry name" value="SH3 Domains"/>
    <property type="match status" value="1"/>
</dbReference>